<comment type="similarity">
    <text evidence="7">Belongs to the exonuclease superfamily. TREX family.</text>
</comment>
<protein>
    <submittedName>
        <fullName evidence="10">DNA polymerase III PolC-type</fullName>
    </submittedName>
</protein>
<organism evidence="10 11">
    <name type="scientific">Armadillidium nasatum</name>
    <dbReference type="NCBI Taxonomy" id="96803"/>
    <lineage>
        <taxon>Eukaryota</taxon>
        <taxon>Metazoa</taxon>
        <taxon>Ecdysozoa</taxon>
        <taxon>Arthropoda</taxon>
        <taxon>Crustacea</taxon>
        <taxon>Multicrustacea</taxon>
        <taxon>Malacostraca</taxon>
        <taxon>Eumalacostraca</taxon>
        <taxon>Peracarida</taxon>
        <taxon>Isopoda</taxon>
        <taxon>Oniscidea</taxon>
        <taxon>Crinocheta</taxon>
        <taxon>Armadillidiidae</taxon>
        <taxon>Armadillidium</taxon>
    </lineage>
</organism>
<dbReference type="EMBL" id="SEYY01021276">
    <property type="protein sequence ID" value="KAB7496526.1"/>
    <property type="molecule type" value="Genomic_DNA"/>
</dbReference>
<evidence type="ECO:0000256" key="5">
    <source>
        <dbReference type="ARBA" id="ARBA00022839"/>
    </source>
</evidence>
<accession>A0A5N5SQY9</accession>
<dbReference type="SUPFAM" id="SSF53098">
    <property type="entry name" value="Ribonuclease H-like"/>
    <property type="match status" value="1"/>
</dbReference>
<evidence type="ECO:0000256" key="3">
    <source>
        <dbReference type="ARBA" id="ARBA00022723"/>
    </source>
</evidence>
<evidence type="ECO:0000256" key="7">
    <source>
        <dbReference type="ARBA" id="ARBA00025769"/>
    </source>
</evidence>
<dbReference type="InterPro" id="IPR054362">
    <property type="entry name" value="Exu_RNase_H-like"/>
</dbReference>
<dbReference type="GO" id="GO:0008296">
    <property type="term" value="F:3'-5'-DNA exonuclease activity"/>
    <property type="evidence" value="ECO:0007669"/>
    <property type="project" value="TreeGrafter"/>
</dbReference>
<evidence type="ECO:0000256" key="2">
    <source>
        <dbReference type="ARBA" id="ARBA00022722"/>
    </source>
</evidence>
<gene>
    <name evidence="10" type="primary">polC</name>
    <name evidence="10" type="ORF">Anas_03928</name>
</gene>
<dbReference type="CDD" id="cd06127">
    <property type="entry name" value="DEDDh"/>
    <property type="match status" value="1"/>
</dbReference>
<evidence type="ECO:0000256" key="4">
    <source>
        <dbReference type="ARBA" id="ARBA00022801"/>
    </source>
</evidence>
<keyword evidence="6" id="KW-0460">Magnesium</keyword>
<evidence type="ECO:0000256" key="1">
    <source>
        <dbReference type="ARBA" id="ARBA00001946"/>
    </source>
</evidence>
<keyword evidence="11" id="KW-1185">Reference proteome</keyword>
<evidence type="ECO:0000313" key="11">
    <source>
        <dbReference type="Proteomes" id="UP000326759"/>
    </source>
</evidence>
<dbReference type="InterPro" id="IPR036397">
    <property type="entry name" value="RNaseH_sf"/>
</dbReference>
<feature type="transmembrane region" description="Helical" evidence="8">
    <location>
        <begin position="15"/>
        <end position="37"/>
    </location>
</feature>
<evidence type="ECO:0000313" key="10">
    <source>
        <dbReference type="EMBL" id="KAB7496526.1"/>
    </source>
</evidence>
<dbReference type="Pfam" id="PF25244">
    <property type="entry name" value="PML_C"/>
    <property type="match status" value="1"/>
</dbReference>
<dbReference type="PANTHER" id="PTHR13058">
    <property type="entry name" value="THREE PRIME REPAIR EXONUCLEASE 1, 2"/>
    <property type="match status" value="1"/>
</dbReference>
<dbReference type="InterPro" id="IPR012337">
    <property type="entry name" value="RNaseH-like_sf"/>
</dbReference>
<comment type="caution">
    <text evidence="10">The sequence shown here is derived from an EMBL/GenBank/DDBJ whole genome shotgun (WGS) entry which is preliminary data.</text>
</comment>
<dbReference type="GO" id="GO:0006308">
    <property type="term" value="P:DNA catabolic process"/>
    <property type="evidence" value="ECO:0007669"/>
    <property type="project" value="TreeGrafter"/>
</dbReference>
<dbReference type="PANTHER" id="PTHR13058:SF22">
    <property type="entry name" value="EXODEOXYRIBONUCLEASE III"/>
    <property type="match status" value="1"/>
</dbReference>
<keyword evidence="5" id="KW-0269">Exonuclease</keyword>
<keyword evidence="8" id="KW-0812">Transmembrane</keyword>
<comment type="cofactor">
    <cofactor evidence="1">
        <name>Mg(2+)</name>
        <dbReference type="ChEBI" id="CHEBI:18420"/>
    </cofactor>
</comment>
<dbReference type="InterPro" id="IPR057617">
    <property type="entry name" value="PML_C"/>
</dbReference>
<name>A0A5N5SQY9_9CRUS</name>
<dbReference type="Proteomes" id="UP000326759">
    <property type="component" value="Unassembled WGS sequence"/>
</dbReference>
<keyword evidence="2" id="KW-0540">Nuclease</keyword>
<dbReference type="AlphaFoldDB" id="A0A5N5SQY9"/>
<dbReference type="GO" id="GO:0003676">
    <property type="term" value="F:nucleic acid binding"/>
    <property type="evidence" value="ECO:0007669"/>
    <property type="project" value="InterPro"/>
</dbReference>
<dbReference type="Gene3D" id="3.30.420.10">
    <property type="entry name" value="Ribonuclease H-like superfamily/Ribonuclease H"/>
    <property type="match status" value="1"/>
</dbReference>
<dbReference type="SMART" id="SM00479">
    <property type="entry name" value="EXOIII"/>
    <property type="match status" value="1"/>
</dbReference>
<reference evidence="10 11" key="1">
    <citation type="journal article" date="2019" name="PLoS Biol.">
        <title>Sex chromosomes control vertical transmission of feminizing Wolbachia symbionts in an isopod.</title>
        <authorList>
            <person name="Becking T."/>
            <person name="Chebbi M.A."/>
            <person name="Giraud I."/>
            <person name="Moumen B."/>
            <person name="Laverre T."/>
            <person name="Caubet Y."/>
            <person name="Peccoud J."/>
            <person name="Gilbert C."/>
            <person name="Cordaux R."/>
        </authorList>
    </citation>
    <scope>NUCLEOTIDE SEQUENCE [LARGE SCALE GENOMIC DNA]</scope>
    <source>
        <strain evidence="10">ANa2</strain>
        <tissue evidence="10">Whole body excluding digestive tract and cuticle</tissue>
    </source>
</reference>
<sequence length="370" mass="42400">MPTIRPSGISTYTTYILNCITTFLLLISTYFIGVLFLEKKEKMDENIGSKQKNINVNSSRSIEVIDIIEDDDETSLCENNIENVRMSSSSLIIFDLETSGLSYDYAEILQLSAVYKEKEFNKYIQPLMDIGYQATNVNKLSLINGVLCCDKNPVESTTLHDGLKDFLEWLKSIPAPRFLSGHNVKNFDCGFLIDSLCQFDLMTEFSQLVIGFIDTLPLCRELCPKTEVHNYQQNTLVNHYLKLSYEEHNALEDVIALQKLISFLKCSDGLLMKHMFSVHSAYENYRKKNLDKKNFPAYYLMIKKKGISTEMAKRFAKANITYKDLLYNYKNGGMDSLKEFLSTPKGTKGFGTKSGKVIEKIFNYFKENNC</sequence>
<evidence type="ECO:0000256" key="8">
    <source>
        <dbReference type="SAM" id="Phobius"/>
    </source>
</evidence>
<proteinExistence type="inferred from homology"/>
<evidence type="ECO:0000259" key="9">
    <source>
        <dbReference type="SMART" id="SM00479"/>
    </source>
</evidence>
<keyword evidence="8" id="KW-0472">Membrane</keyword>
<dbReference type="GO" id="GO:0046872">
    <property type="term" value="F:metal ion binding"/>
    <property type="evidence" value="ECO:0007669"/>
    <property type="project" value="UniProtKB-KW"/>
</dbReference>
<feature type="domain" description="Exonuclease" evidence="9">
    <location>
        <begin position="90"/>
        <end position="272"/>
    </location>
</feature>
<keyword evidence="8" id="KW-1133">Transmembrane helix</keyword>
<dbReference type="InterPro" id="IPR040393">
    <property type="entry name" value="TREX1/2"/>
</dbReference>
<keyword evidence="3" id="KW-0479">Metal-binding</keyword>
<dbReference type="Pfam" id="PF22123">
    <property type="entry name" value="Exu_RNase_H_like"/>
    <property type="match status" value="1"/>
</dbReference>
<dbReference type="GO" id="GO:0005737">
    <property type="term" value="C:cytoplasm"/>
    <property type="evidence" value="ECO:0007669"/>
    <property type="project" value="TreeGrafter"/>
</dbReference>
<dbReference type="InterPro" id="IPR013520">
    <property type="entry name" value="Ribonucl_H"/>
</dbReference>
<keyword evidence="4" id="KW-0378">Hydrolase</keyword>
<evidence type="ECO:0000256" key="6">
    <source>
        <dbReference type="ARBA" id="ARBA00022842"/>
    </source>
</evidence>
<dbReference type="OrthoDB" id="7692185at2759"/>